<dbReference type="SUPFAM" id="SSF50249">
    <property type="entry name" value="Nucleic acid-binding proteins"/>
    <property type="match status" value="1"/>
</dbReference>
<dbReference type="Gene3D" id="2.40.50.140">
    <property type="entry name" value="Nucleic acid-binding proteins"/>
    <property type="match status" value="1"/>
</dbReference>
<dbReference type="CDD" id="cd04496">
    <property type="entry name" value="SSB_OBF"/>
    <property type="match status" value="1"/>
</dbReference>
<keyword evidence="1 2" id="KW-0238">DNA-binding</keyword>
<sequence length="152" mass="16580">MSAFTTKSLRSLLGAASRTAPATRAFSSSASRSYARATVTGRLGSTPELRTSKAGNEYVVYSIASTSPKLEETVQWFNIVAHGIPDGPFRNFLLALQKGSHVLVDGELRVRSYTDKNGVQRESLQIAQSGFEVLRRPRITDNTQGEETPSDE</sequence>
<accession>A0ABR4GDC5</accession>
<dbReference type="PANTHER" id="PTHR10302">
    <property type="entry name" value="SINGLE-STRANDED DNA-BINDING PROTEIN"/>
    <property type="match status" value="1"/>
</dbReference>
<evidence type="ECO:0000313" key="4">
    <source>
        <dbReference type="Proteomes" id="UP001610563"/>
    </source>
</evidence>
<dbReference type="Pfam" id="PF00436">
    <property type="entry name" value="SSB"/>
    <property type="match status" value="1"/>
</dbReference>
<evidence type="ECO:0008006" key="5">
    <source>
        <dbReference type="Google" id="ProtNLM"/>
    </source>
</evidence>
<comment type="caution">
    <text evidence="3">The sequence shown here is derived from an EMBL/GenBank/DDBJ whole genome shotgun (WGS) entry which is preliminary data.</text>
</comment>
<dbReference type="InterPro" id="IPR012340">
    <property type="entry name" value="NA-bd_OB-fold"/>
</dbReference>
<evidence type="ECO:0000313" key="3">
    <source>
        <dbReference type="EMBL" id="KAL2797036.1"/>
    </source>
</evidence>
<protein>
    <recommendedName>
        <fullName evidence="5">SsDNA binding protein</fullName>
    </recommendedName>
</protein>
<name>A0ABR4GDC5_9EURO</name>
<organism evidence="3 4">
    <name type="scientific">Aspergillus keveii</name>
    <dbReference type="NCBI Taxonomy" id="714993"/>
    <lineage>
        <taxon>Eukaryota</taxon>
        <taxon>Fungi</taxon>
        <taxon>Dikarya</taxon>
        <taxon>Ascomycota</taxon>
        <taxon>Pezizomycotina</taxon>
        <taxon>Eurotiomycetes</taxon>
        <taxon>Eurotiomycetidae</taxon>
        <taxon>Eurotiales</taxon>
        <taxon>Aspergillaceae</taxon>
        <taxon>Aspergillus</taxon>
        <taxon>Aspergillus subgen. Nidulantes</taxon>
    </lineage>
</organism>
<gene>
    <name evidence="3" type="ORF">BJX66DRAFT_335494</name>
</gene>
<dbReference type="Proteomes" id="UP001610563">
    <property type="component" value="Unassembled WGS sequence"/>
</dbReference>
<evidence type="ECO:0000256" key="1">
    <source>
        <dbReference type="ARBA" id="ARBA00023125"/>
    </source>
</evidence>
<proteinExistence type="predicted"/>
<dbReference type="PROSITE" id="PS50935">
    <property type="entry name" value="SSB"/>
    <property type="match status" value="1"/>
</dbReference>
<dbReference type="EMBL" id="JBFTWV010000022">
    <property type="protein sequence ID" value="KAL2797036.1"/>
    <property type="molecule type" value="Genomic_DNA"/>
</dbReference>
<evidence type="ECO:0000256" key="2">
    <source>
        <dbReference type="PROSITE-ProRule" id="PRU00252"/>
    </source>
</evidence>
<reference evidence="3 4" key="1">
    <citation type="submission" date="2024-07" db="EMBL/GenBank/DDBJ databases">
        <title>Section-level genome sequencing and comparative genomics of Aspergillus sections Usti and Cavernicolus.</title>
        <authorList>
            <consortium name="Lawrence Berkeley National Laboratory"/>
            <person name="Nybo J.L."/>
            <person name="Vesth T.C."/>
            <person name="Theobald S."/>
            <person name="Frisvad J.C."/>
            <person name="Larsen T.O."/>
            <person name="Kjaerboelling I."/>
            <person name="Rothschild-Mancinelli K."/>
            <person name="Lyhne E.K."/>
            <person name="Kogle M.E."/>
            <person name="Barry K."/>
            <person name="Clum A."/>
            <person name="Na H."/>
            <person name="Ledsgaard L."/>
            <person name="Lin J."/>
            <person name="Lipzen A."/>
            <person name="Kuo A."/>
            <person name="Riley R."/>
            <person name="Mondo S."/>
            <person name="Labutti K."/>
            <person name="Haridas S."/>
            <person name="Pangalinan J."/>
            <person name="Salamov A.A."/>
            <person name="Simmons B.A."/>
            <person name="Magnuson J.K."/>
            <person name="Chen J."/>
            <person name="Drula E."/>
            <person name="Henrissat B."/>
            <person name="Wiebenga A."/>
            <person name="Lubbers R.J."/>
            <person name="Gomes A.C."/>
            <person name="Makela M.R."/>
            <person name="Stajich J."/>
            <person name="Grigoriev I.V."/>
            <person name="Mortensen U.H."/>
            <person name="De Vries R.P."/>
            <person name="Baker S.E."/>
            <person name="Andersen M.R."/>
        </authorList>
    </citation>
    <scope>NUCLEOTIDE SEQUENCE [LARGE SCALE GENOMIC DNA]</scope>
    <source>
        <strain evidence="3 4">CBS 209.92</strain>
    </source>
</reference>
<dbReference type="InterPro" id="IPR000424">
    <property type="entry name" value="Primosome_PriB/ssb"/>
</dbReference>
<dbReference type="InterPro" id="IPR011344">
    <property type="entry name" value="ssDNA-bd"/>
</dbReference>
<dbReference type="PANTHER" id="PTHR10302:SF0">
    <property type="entry name" value="SINGLE-STRANDED DNA-BINDING PROTEIN, MITOCHONDRIAL"/>
    <property type="match status" value="1"/>
</dbReference>
<keyword evidence="4" id="KW-1185">Reference proteome</keyword>